<dbReference type="InterPro" id="IPR003594">
    <property type="entry name" value="HATPase_dom"/>
</dbReference>
<comment type="caution">
    <text evidence="6">The sequence shown here is derived from an EMBL/GenBank/DDBJ whole genome shotgun (WGS) entry which is preliminary data.</text>
</comment>
<dbReference type="Proteomes" id="UP001244563">
    <property type="component" value="Unassembled WGS sequence"/>
</dbReference>
<keyword evidence="4" id="KW-0472">Membrane</keyword>
<feature type="transmembrane region" description="Helical" evidence="4">
    <location>
        <begin position="76"/>
        <end position="96"/>
    </location>
</feature>
<evidence type="ECO:0000256" key="3">
    <source>
        <dbReference type="ARBA" id="ARBA00023012"/>
    </source>
</evidence>
<evidence type="ECO:0000313" key="7">
    <source>
        <dbReference type="Proteomes" id="UP001244563"/>
    </source>
</evidence>
<reference evidence="6 7" key="1">
    <citation type="submission" date="2023-07" db="EMBL/GenBank/DDBJ databases">
        <title>Sorghum-associated microbial communities from plants grown in Nebraska, USA.</title>
        <authorList>
            <person name="Schachtman D."/>
        </authorList>
    </citation>
    <scope>NUCLEOTIDE SEQUENCE [LARGE SCALE GENOMIC DNA]</scope>
    <source>
        <strain evidence="6 7">CC523</strain>
    </source>
</reference>
<dbReference type="Pfam" id="PF02518">
    <property type="entry name" value="HATPase_c"/>
    <property type="match status" value="1"/>
</dbReference>
<dbReference type="EMBL" id="JAUSSW010000008">
    <property type="protein sequence ID" value="MDQ0103244.1"/>
    <property type="molecule type" value="Genomic_DNA"/>
</dbReference>
<dbReference type="Gene3D" id="3.30.565.10">
    <property type="entry name" value="Histidine kinase-like ATPase, C-terminal domain"/>
    <property type="match status" value="1"/>
</dbReference>
<gene>
    <name evidence="6" type="ORF">J2T10_002908</name>
</gene>
<feature type="transmembrane region" description="Helical" evidence="4">
    <location>
        <begin position="52"/>
        <end position="69"/>
    </location>
</feature>
<keyword evidence="7" id="KW-1185">Reference proteome</keyword>
<dbReference type="PANTHER" id="PTHR24421">
    <property type="entry name" value="NITRATE/NITRITE SENSOR PROTEIN NARX-RELATED"/>
    <property type="match status" value="1"/>
</dbReference>
<proteinExistence type="predicted"/>
<evidence type="ECO:0000313" key="6">
    <source>
        <dbReference type="EMBL" id="MDQ0103244.1"/>
    </source>
</evidence>
<feature type="transmembrane region" description="Helical" evidence="4">
    <location>
        <begin position="154"/>
        <end position="173"/>
    </location>
</feature>
<feature type="domain" description="Histidine kinase/HSP90-like ATPase" evidence="5">
    <location>
        <begin position="324"/>
        <end position="407"/>
    </location>
</feature>
<evidence type="ECO:0000256" key="1">
    <source>
        <dbReference type="ARBA" id="ARBA00022679"/>
    </source>
</evidence>
<keyword evidence="4" id="KW-1133">Transmembrane helix</keyword>
<dbReference type="InterPro" id="IPR050482">
    <property type="entry name" value="Sensor_HK_TwoCompSys"/>
</dbReference>
<evidence type="ECO:0000256" key="2">
    <source>
        <dbReference type="ARBA" id="ARBA00022777"/>
    </source>
</evidence>
<keyword evidence="3" id="KW-0902">Two-component regulatory system</keyword>
<dbReference type="GO" id="GO:0016301">
    <property type="term" value="F:kinase activity"/>
    <property type="evidence" value="ECO:0007669"/>
    <property type="project" value="UniProtKB-KW"/>
</dbReference>
<dbReference type="InterPro" id="IPR036890">
    <property type="entry name" value="HATPase_C_sf"/>
</dbReference>
<keyword evidence="2 6" id="KW-0418">Kinase</keyword>
<keyword evidence="1" id="KW-0808">Transferase</keyword>
<sequence length="409" mass="43211">MGAWITRLATCRPALERSDLLARSGTVMSFVFVAASWLYLFPIMGGPLWHRALAWVLVMMLVMCFATMLRTDFWPLRLMIVVGLIALSELLAGVSYRQDSDSLLLAHSLLIGASSTVALSLRASWQSAVYTALLAVLVFGHTIATSILHRLGPITFSILVGFWLIMLAIRHSAPRALDIFLRDQAVKAESLAAQAVVRDRTSAAAHDARLLHDTVLRGLTLLARGGAGLAPEDFRSMFAAGEYDGVGSGHRSPGTPAEATTLDGRRAALGSGGGLAVVESSTAADVASLLKERAREHSRNGFTVDVFGEGGTLPPDTLRAVADAAGECMVNAARHAGSDHVDVLISRTGPVVSVLVSDAGRGFDPGSLPAESFGVRHSIIERMAQVGGNARLLSTPGRGTTVVLEVEAA</sequence>
<feature type="transmembrane region" description="Helical" evidence="4">
    <location>
        <begin position="20"/>
        <end position="40"/>
    </location>
</feature>
<keyword evidence="4" id="KW-0812">Transmembrane</keyword>
<dbReference type="PANTHER" id="PTHR24421:SF61">
    <property type="entry name" value="OXYGEN SENSOR HISTIDINE KINASE NREB"/>
    <property type="match status" value="1"/>
</dbReference>
<organism evidence="6 7">
    <name type="scientific">Paenarthrobacter nicotinovorans</name>
    <name type="common">Arthrobacter nicotinovorans</name>
    <dbReference type="NCBI Taxonomy" id="29320"/>
    <lineage>
        <taxon>Bacteria</taxon>
        <taxon>Bacillati</taxon>
        <taxon>Actinomycetota</taxon>
        <taxon>Actinomycetes</taxon>
        <taxon>Micrococcales</taxon>
        <taxon>Micrococcaceae</taxon>
        <taxon>Paenarthrobacter</taxon>
    </lineage>
</organism>
<dbReference type="CDD" id="cd16917">
    <property type="entry name" value="HATPase_UhpB-NarQ-NarX-like"/>
    <property type="match status" value="1"/>
</dbReference>
<dbReference type="RefSeq" id="WP_179128345.1">
    <property type="nucleotide sequence ID" value="NZ_BDDW01000016.1"/>
</dbReference>
<dbReference type="SUPFAM" id="SSF55874">
    <property type="entry name" value="ATPase domain of HSP90 chaperone/DNA topoisomerase II/histidine kinase"/>
    <property type="match status" value="1"/>
</dbReference>
<accession>A0ABT9TPT0</accession>
<feature type="transmembrane region" description="Helical" evidence="4">
    <location>
        <begin position="128"/>
        <end position="148"/>
    </location>
</feature>
<evidence type="ECO:0000256" key="4">
    <source>
        <dbReference type="SAM" id="Phobius"/>
    </source>
</evidence>
<protein>
    <submittedName>
        <fullName evidence="6">Signal transduction histidine kinase</fullName>
    </submittedName>
</protein>
<name>A0ABT9TPT0_PAENI</name>
<evidence type="ECO:0000259" key="5">
    <source>
        <dbReference type="Pfam" id="PF02518"/>
    </source>
</evidence>